<evidence type="ECO:0000313" key="2">
    <source>
        <dbReference type="Proteomes" id="UP001501115"/>
    </source>
</evidence>
<dbReference type="Proteomes" id="UP001501115">
    <property type="component" value="Unassembled WGS sequence"/>
</dbReference>
<comment type="caution">
    <text evidence="1">The sequence shown here is derived from an EMBL/GenBank/DDBJ whole genome shotgun (WGS) entry which is preliminary data.</text>
</comment>
<sequence length="87" mass="8685">MTTHCRLPSEMPKSAWAEGRAMFTMVASSTTMSCASAMKTSALQRLAFPLGPGESSVPAGREVFGVAGGGGVSAIQHAAGAGGPRCG</sequence>
<dbReference type="EMBL" id="BAABET010000001">
    <property type="protein sequence ID" value="GAA4294574.1"/>
    <property type="molecule type" value="Genomic_DNA"/>
</dbReference>
<protein>
    <submittedName>
        <fullName evidence="1">Uncharacterized protein</fullName>
    </submittedName>
</protein>
<proteinExistence type="predicted"/>
<evidence type="ECO:0000313" key="1">
    <source>
        <dbReference type="EMBL" id="GAA4294574.1"/>
    </source>
</evidence>
<accession>A0ABP8F3X4</accession>
<gene>
    <name evidence="1" type="ORF">GCM10023086_06850</name>
</gene>
<reference evidence="2" key="1">
    <citation type="journal article" date="2019" name="Int. J. Syst. Evol. Microbiol.">
        <title>The Global Catalogue of Microorganisms (GCM) 10K type strain sequencing project: providing services to taxonomists for standard genome sequencing and annotation.</title>
        <authorList>
            <consortium name="The Broad Institute Genomics Platform"/>
            <consortium name="The Broad Institute Genome Sequencing Center for Infectious Disease"/>
            <person name="Wu L."/>
            <person name="Ma J."/>
        </authorList>
    </citation>
    <scope>NUCLEOTIDE SEQUENCE [LARGE SCALE GENOMIC DNA]</scope>
    <source>
        <strain evidence="2">JCM 31290</strain>
    </source>
</reference>
<keyword evidence="2" id="KW-1185">Reference proteome</keyword>
<name>A0ABP8F3X4_9ACTN</name>
<organism evidence="1 2">
    <name type="scientific">Streptomyces venetus</name>
    <dbReference type="NCBI Taxonomy" id="1701086"/>
    <lineage>
        <taxon>Bacteria</taxon>
        <taxon>Bacillati</taxon>
        <taxon>Actinomycetota</taxon>
        <taxon>Actinomycetes</taxon>
        <taxon>Kitasatosporales</taxon>
        <taxon>Streptomycetaceae</taxon>
        <taxon>Streptomyces</taxon>
    </lineage>
</organism>
<dbReference type="PROSITE" id="PS51257">
    <property type="entry name" value="PROKAR_LIPOPROTEIN"/>
    <property type="match status" value="1"/>
</dbReference>